<protein>
    <submittedName>
        <fullName evidence="7">Oxidoreductase</fullName>
    </submittedName>
</protein>
<reference evidence="7 8" key="1">
    <citation type="submission" date="2019-06" db="EMBL/GenBank/DDBJ databases">
        <title>Whole genome sequence for Rhodospirillaceae sp. R148.</title>
        <authorList>
            <person name="Wang G."/>
        </authorList>
    </citation>
    <scope>NUCLEOTIDE SEQUENCE [LARGE SCALE GENOMIC DNA]</scope>
    <source>
        <strain evidence="7 8">R148</strain>
    </source>
</reference>
<dbReference type="InterPro" id="IPR050418">
    <property type="entry name" value="D-iso_2-hydroxyacid_DH_PdxB"/>
</dbReference>
<accession>A0A545U0U0</accession>
<evidence type="ECO:0000256" key="3">
    <source>
        <dbReference type="ARBA" id="ARBA00023027"/>
    </source>
</evidence>
<evidence type="ECO:0000256" key="2">
    <source>
        <dbReference type="ARBA" id="ARBA00023002"/>
    </source>
</evidence>
<dbReference type="CDD" id="cd12171">
    <property type="entry name" value="2-Hacid_dh_10"/>
    <property type="match status" value="1"/>
</dbReference>
<name>A0A545U0U0_9PROT</name>
<dbReference type="PROSITE" id="PS00065">
    <property type="entry name" value="D_2_HYDROXYACID_DH_1"/>
    <property type="match status" value="1"/>
</dbReference>
<comment type="similarity">
    <text evidence="1 4">Belongs to the D-isomer specific 2-hydroxyacid dehydrogenase family.</text>
</comment>
<proteinExistence type="inferred from homology"/>
<dbReference type="Gene3D" id="3.40.50.720">
    <property type="entry name" value="NAD(P)-binding Rossmann-like Domain"/>
    <property type="match status" value="2"/>
</dbReference>
<evidence type="ECO:0000259" key="5">
    <source>
        <dbReference type="Pfam" id="PF00389"/>
    </source>
</evidence>
<dbReference type="InterPro" id="IPR006140">
    <property type="entry name" value="D-isomer_DH_NAD-bd"/>
</dbReference>
<dbReference type="GO" id="GO:0016616">
    <property type="term" value="F:oxidoreductase activity, acting on the CH-OH group of donors, NAD or NADP as acceptor"/>
    <property type="evidence" value="ECO:0007669"/>
    <property type="project" value="InterPro"/>
</dbReference>
<sequence>MASEITIIGDRFMMADAFSDAIEKACGGEHRIRSLEFPWPDEPMEHGYAKPGLDGLKEYMGDPDEVVRFIGESEIFVTHLAPLSDDMMAQLPNLKFVAVSRGGPVNIDMEAARKRDIRVVNVPGRNASAVAEFTIGAILAETRLIRVGHEALRKGEWRGDLYRADRTGRELNEMTVGVIGYGNIGTRVVPLLRAFGSRVLVCDPYVQLSAEDLKAGVEQVDLPTLLEQSDVVTLHARVTPETTRFIDAGAFVRMKPGSLFVNTARGPMVDYDALYDALVSGHLGGAMLETFAIEPPPEEWPLLQLPNVTLTPHIAGASVRTVTYAAEQAAEEVRRFLSGKPPINPC</sequence>
<evidence type="ECO:0000256" key="1">
    <source>
        <dbReference type="ARBA" id="ARBA00005854"/>
    </source>
</evidence>
<dbReference type="InterPro" id="IPR029752">
    <property type="entry name" value="D-isomer_DH_CS1"/>
</dbReference>
<dbReference type="GO" id="GO:0051287">
    <property type="term" value="F:NAD binding"/>
    <property type="evidence" value="ECO:0007669"/>
    <property type="project" value="InterPro"/>
</dbReference>
<dbReference type="RefSeq" id="WP_142893985.1">
    <property type="nucleotide sequence ID" value="NZ_ML660052.1"/>
</dbReference>
<dbReference type="Pfam" id="PF02826">
    <property type="entry name" value="2-Hacid_dh_C"/>
    <property type="match status" value="1"/>
</dbReference>
<dbReference type="SUPFAM" id="SSF52283">
    <property type="entry name" value="Formate/glycerate dehydrogenase catalytic domain-like"/>
    <property type="match status" value="1"/>
</dbReference>
<keyword evidence="2 4" id="KW-0560">Oxidoreductase</keyword>
<dbReference type="AlphaFoldDB" id="A0A545U0U0"/>
<gene>
    <name evidence="7" type="ORF">FKG95_00275</name>
</gene>
<feature type="domain" description="D-isomer specific 2-hydroxyacid dehydrogenase NAD-binding" evidence="6">
    <location>
        <begin position="136"/>
        <end position="315"/>
    </location>
</feature>
<dbReference type="InterPro" id="IPR036291">
    <property type="entry name" value="NAD(P)-bd_dom_sf"/>
</dbReference>
<keyword evidence="8" id="KW-1185">Reference proteome</keyword>
<dbReference type="EMBL" id="VHSH01000001">
    <property type="protein sequence ID" value="TQV83078.1"/>
    <property type="molecule type" value="Genomic_DNA"/>
</dbReference>
<dbReference type="OrthoDB" id="9793626at2"/>
<organism evidence="7 8">
    <name type="scientific">Denitrobaculum tricleocarpae</name>
    <dbReference type="NCBI Taxonomy" id="2591009"/>
    <lineage>
        <taxon>Bacteria</taxon>
        <taxon>Pseudomonadati</taxon>
        <taxon>Pseudomonadota</taxon>
        <taxon>Alphaproteobacteria</taxon>
        <taxon>Rhodospirillales</taxon>
        <taxon>Rhodospirillaceae</taxon>
        <taxon>Denitrobaculum</taxon>
    </lineage>
</organism>
<evidence type="ECO:0000313" key="7">
    <source>
        <dbReference type="EMBL" id="TQV83078.1"/>
    </source>
</evidence>
<evidence type="ECO:0000256" key="4">
    <source>
        <dbReference type="RuleBase" id="RU003719"/>
    </source>
</evidence>
<keyword evidence="3" id="KW-0520">NAD</keyword>
<dbReference type="Proteomes" id="UP000315252">
    <property type="component" value="Unassembled WGS sequence"/>
</dbReference>
<dbReference type="Pfam" id="PF00389">
    <property type="entry name" value="2-Hacid_dh"/>
    <property type="match status" value="1"/>
</dbReference>
<dbReference type="InterPro" id="IPR006139">
    <property type="entry name" value="D-isomer_2_OHA_DH_cat_dom"/>
</dbReference>
<dbReference type="PANTHER" id="PTHR43761:SF1">
    <property type="entry name" value="D-ISOMER SPECIFIC 2-HYDROXYACID DEHYDROGENASE CATALYTIC DOMAIN-CONTAINING PROTEIN-RELATED"/>
    <property type="match status" value="1"/>
</dbReference>
<feature type="domain" description="D-isomer specific 2-hydroxyacid dehydrogenase catalytic" evidence="5">
    <location>
        <begin position="63"/>
        <end position="345"/>
    </location>
</feature>
<evidence type="ECO:0000259" key="6">
    <source>
        <dbReference type="Pfam" id="PF02826"/>
    </source>
</evidence>
<dbReference type="SUPFAM" id="SSF51735">
    <property type="entry name" value="NAD(P)-binding Rossmann-fold domains"/>
    <property type="match status" value="1"/>
</dbReference>
<dbReference type="PANTHER" id="PTHR43761">
    <property type="entry name" value="D-ISOMER SPECIFIC 2-HYDROXYACID DEHYDROGENASE FAMILY PROTEIN (AFU_ORTHOLOGUE AFUA_1G13630)"/>
    <property type="match status" value="1"/>
</dbReference>
<evidence type="ECO:0000313" key="8">
    <source>
        <dbReference type="Proteomes" id="UP000315252"/>
    </source>
</evidence>
<comment type="caution">
    <text evidence="7">The sequence shown here is derived from an EMBL/GenBank/DDBJ whole genome shotgun (WGS) entry which is preliminary data.</text>
</comment>